<dbReference type="InterPro" id="IPR050393">
    <property type="entry name" value="MFP_Efflux_Pump"/>
</dbReference>
<evidence type="ECO:0000313" key="5">
    <source>
        <dbReference type="Proteomes" id="UP000694232"/>
    </source>
</evidence>
<name>A0A975YLU2_9VIBR</name>
<gene>
    <name evidence="4" type="ORF">KNV97_04955</name>
</gene>
<proteinExistence type="inferred from homology"/>
<dbReference type="Pfam" id="PF25917">
    <property type="entry name" value="BSH_RND"/>
    <property type="match status" value="1"/>
</dbReference>
<keyword evidence="2" id="KW-0812">Transmembrane</keyword>
<feature type="transmembrane region" description="Helical" evidence="2">
    <location>
        <begin position="7"/>
        <end position="27"/>
    </location>
</feature>
<dbReference type="PANTHER" id="PTHR30367">
    <property type="entry name" value="P-HYDROXYBENZOIC ACID EFFLUX PUMP SUBUNIT AAEA-RELATED"/>
    <property type="match status" value="1"/>
</dbReference>
<dbReference type="KEGG" id="vos:KNV97_04955"/>
<dbReference type="EMBL" id="CP076642">
    <property type="protein sequence ID" value="QXO15766.1"/>
    <property type="molecule type" value="Genomic_DNA"/>
</dbReference>
<keyword evidence="5" id="KW-1185">Reference proteome</keyword>
<reference evidence="4" key="1">
    <citation type="submission" date="2021-06" db="EMBL/GenBank/DDBJ databases">
        <title>Vibrio nov. sp., novel gut bacterium isolated from Yellow Sea oyster.</title>
        <authorList>
            <person name="Muhammad N."/>
            <person name="Nguyen T.H."/>
            <person name="Lee Y.-J."/>
            <person name="Ko J."/>
            <person name="Kim S.-G."/>
        </authorList>
    </citation>
    <scope>NUCLEOTIDE SEQUENCE</scope>
    <source>
        <strain evidence="4">OG9-811</strain>
    </source>
</reference>
<sequence>MTPDQKFARWIKYSCIGFVFVFAYFLIADLTMPLTPQALATRVVTKVAPRISGQITAIHVENNQVVHKGDILFEIDPQQYQLAVDQAQLNLERVMQDNDQLDASIIAAKADVDAAKIVLEQREREYRRLNTLLLRNGTSRQLRDDALSAATAAKANLAASRARLKELEVSRGDIDDDKNVNIRVAQNQLAQAELNLSYTKIIADNDGIVTNLQLDTGTYAAAGNPLLALVDNQVDVIADFREKSLRHFGHNSQAMVAFDSKPGRVFTAEVGTIDAGVSSGQFDADGRLATPTTSNRWVRDAQRMRLHLIMHDEELQKLPAGARATVQLLPESPVLNLLAKAQIHFLSTLHYIY</sequence>
<accession>A0A975YLU2</accession>
<dbReference type="AlphaFoldDB" id="A0A975YLU2"/>
<organism evidence="4 5">
    <name type="scientific">Vibrio ostreae</name>
    <dbReference type="NCBI Taxonomy" id="2841925"/>
    <lineage>
        <taxon>Bacteria</taxon>
        <taxon>Pseudomonadati</taxon>
        <taxon>Pseudomonadota</taxon>
        <taxon>Gammaproteobacteria</taxon>
        <taxon>Vibrionales</taxon>
        <taxon>Vibrionaceae</taxon>
        <taxon>Vibrio</taxon>
    </lineage>
</organism>
<keyword evidence="2" id="KW-1133">Transmembrane helix</keyword>
<keyword evidence="2" id="KW-0472">Membrane</keyword>
<comment type="similarity">
    <text evidence="1">Belongs to the membrane fusion protein (MFP) (TC 8.A.1) family.</text>
</comment>
<evidence type="ECO:0000259" key="3">
    <source>
        <dbReference type="Pfam" id="PF25917"/>
    </source>
</evidence>
<evidence type="ECO:0000256" key="2">
    <source>
        <dbReference type="SAM" id="Phobius"/>
    </source>
</evidence>
<dbReference type="RefSeq" id="WP_218561682.1">
    <property type="nucleotide sequence ID" value="NZ_CP076642.1"/>
</dbReference>
<dbReference type="Proteomes" id="UP000694232">
    <property type="component" value="Chromosome 2"/>
</dbReference>
<evidence type="ECO:0000313" key="4">
    <source>
        <dbReference type="EMBL" id="QXO15766.1"/>
    </source>
</evidence>
<dbReference type="InterPro" id="IPR058625">
    <property type="entry name" value="MdtA-like_BSH"/>
</dbReference>
<feature type="domain" description="Multidrug resistance protein MdtA-like barrel-sandwich hybrid" evidence="3">
    <location>
        <begin position="46"/>
        <end position="230"/>
    </location>
</feature>
<dbReference type="PANTHER" id="PTHR30367:SF6">
    <property type="entry name" value="SECRETION PROTEIN-RELATED"/>
    <property type="match status" value="1"/>
</dbReference>
<protein>
    <submittedName>
        <fullName evidence="4">HlyD family secretion protein</fullName>
    </submittedName>
</protein>
<evidence type="ECO:0000256" key="1">
    <source>
        <dbReference type="ARBA" id="ARBA00009477"/>
    </source>
</evidence>